<feature type="chain" id="PRO_5008632338" description="Outer membrane protein beta-barrel domain-containing protein" evidence="1">
    <location>
        <begin position="21"/>
        <end position="161"/>
    </location>
</feature>
<reference evidence="2 3" key="1">
    <citation type="submission" date="2016-06" db="EMBL/GenBank/DDBJ databases">
        <authorList>
            <person name="Kjaerup R.B."/>
            <person name="Dalgaard T.S."/>
            <person name="Juul-Madsen H.R."/>
        </authorList>
    </citation>
    <scope>NUCLEOTIDE SEQUENCE [LARGE SCALE GENOMIC DNA]</scope>
    <source>
        <strain evidence="2 3">1S159</strain>
    </source>
</reference>
<evidence type="ECO:0008006" key="4">
    <source>
        <dbReference type="Google" id="ProtNLM"/>
    </source>
</evidence>
<dbReference type="RefSeq" id="WP_017022597.1">
    <property type="nucleotide sequence ID" value="NZ_CAWMPN010000009.1"/>
</dbReference>
<dbReference type="OrthoDB" id="5918277at2"/>
<name>A0A1B9NZ76_ALILO</name>
<sequence>MKWISIPILAVWLFCPFAKAASLSIAFLGYSNHYIDNNYDYNENHDLIGLSINDGFSIAHFTNSYNNTSVLVGWRFKVEQALKIQDLSISAGIVTGLVTGYEKDQIITYINENISFYLIPQIILSYPITKSTSLSLVNGIIPDTHGVIFMHHLELSFGDVF</sequence>
<proteinExistence type="predicted"/>
<evidence type="ECO:0000313" key="2">
    <source>
        <dbReference type="EMBL" id="OCH21318.1"/>
    </source>
</evidence>
<protein>
    <recommendedName>
        <fullName evidence="4">Outer membrane protein beta-barrel domain-containing protein</fullName>
    </recommendedName>
</protein>
<organism evidence="2 3">
    <name type="scientific">Aliivibrio logei</name>
    <name type="common">Vibrio logei</name>
    <dbReference type="NCBI Taxonomy" id="688"/>
    <lineage>
        <taxon>Bacteria</taxon>
        <taxon>Pseudomonadati</taxon>
        <taxon>Pseudomonadota</taxon>
        <taxon>Gammaproteobacteria</taxon>
        <taxon>Vibrionales</taxon>
        <taxon>Vibrionaceae</taxon>
        <taxon>Aliivibrio</taxon>
    </lineage>
</organism>
<gene>
    <name evidence="2" type="ORF">A6E04_12300</name>
</gene>
<keyword evidence="1" id="KW-0732">Signal</keyword>
<dbReference type="Proteomes" id="UP000093523">
    <property type="component" value="Unassembled WGS sequence"/>
</dbReference>
<feature type="signal peptide" evidence="1">
    <location>
        <begin position="1"/>
        <end position="20"/>
    </location>
</feature>
<evidence type="ECO:0000256" key="1">
    <source>
        <dbReference type="SAM" id="SignalP"/>
    </source>
</evidence>
<dbReference type="AlphaFoldDB" id="A0A1B9NZ76"/>
<comment type="caution">
    <text evidence="2">The sequence shown here is derived from an EMBL/GenBank/DDBJ whole genome shotgun (WGS) entry which is preliminary data.</text>
</comment>
<accession>A0A1B9NZ76</accession>
<evidence type="ECO:0000313" key="3">
    <source>
        <dbReference type="Proteomes" id="UP000093523"/>
    </source>
</evidence>
<dbReference type="EMBL" id="MAJU01000009">
    <property type="protein sequence ID" value="OCH21318.1"/>
    <property type="molecule type" value="Genomic_DNA"/>
</dbReference>